<reference evidence="2" key="1">
    <citation type="submission" date="2011-04" db="EMBL/GenBank/DDBJ databases">
        <title>Evolution of plant cell wall degrading machinery underlies the functional diversity of forest fungi.</title>
        <authorList>
            <consortium name="US DOE Joint Genome Institute (JGI-PGF)"/>
            <person name="Eastwood D.C."/>
            <person name="Floudas D."/>
            <person name="Binder M."/>
            <person name="Majcherczyk A."/>
            <person name="Schneider P."/>
            <person name="Aerts A."/>
            <person name="Asiegbu F.O."/>
            <person name="Baker S.E."/>
            <person name="Barry K."/>
            <person name="Bendiksby M."/>
            <person name="Blumentritt M."/>
            <person name="Coutinho P.M."/>
            <person name="Cullen D."/>
            <person name="Cullen D."/>
            <person name="Gathman A."/>
            <person name="Goodell B."/>
            <person name="Henrissat B."/>
            <person name="Ihrmark K."/>
            <person name="Kauserud H."/>
            <person name="Kohler A."/>
            <person name="LaButti K."/>
            <person name="Lapidus A."/>
            <person name="Lavin J.L."/>
            <person name="Lee Y.-H."/>
            <person name="Lindquist E."/>
            <person name="Lilly W."/>
            <person name="Lucas S."/>
            <person name="Morin E."/>
            <person name="Murat C."/>
            <person name="Oguiza J.A."/>
            <person name="Park J."/>
            <person name="Pisabarro A.G."/>
            <person name="Riley R."/>
            <person name="Rosling A."/>
            <person name="Salamov A."/>
            <person name="Schmidt O."/>
            <person name="Schmutz J."/>
            <person name="Skrede I."/>
            <person name="Stenlid J."/>
            <person name="Wiebenga A."/>
            <person name="Xie X."/>
            <person name="Kues U."/>
            <person name="Hibbett D.S."/>
            <person name="Hoffmeister D."/>
            <person name="Hogberg N."/>
            <person name="Martin F."/>
            <person name="Grigoriev I.V."/>
            <person name="Watkinson S.C."/>
        </authorList>
    </citation>
    <scope>NUCLEOTIDE SEQUENCE</scope>
    <source>
        <strain evidence="2">S7.9</strain>
    </source>
</reference>
<dbReference type="KEGG" id="sla:SERLADRAFT_476712"/>
<sequence length="102" mass="10925">MSAFGSGQPSVSTGFFGNNNATYAGFNNEPSSAMSADTPTSATGAPDFGNARLSLRSDADKYGALLPPNYFDILPEAVKTAFQSDKFEWGNVPEWIPPREVR</sequence>
<dbReference type="HOGENOM" id="CLU_2279212_0_0_1"/>
<evidence type="ECO:0000256" key="1">
    <source>
        <dbReference type="SAM" id="MobiDB-lite"/>
    </source>
</evidence>
<proteinExistence type="predicted"/>
<feature type="compositionally biased region" description="Polar residues" evidence="1">
    <location>
        <begin position="28"/>
        <end position="43"/>
    </location>
</feature>
<gene>
    <name evidence="2" type="ORF">SERLADRAFT_476712</name>
</gene>
<dbReference type="RefSeq" id="XP_007322450.1">
    <property type="nucleotide sequence ID" value="XM_007322388.1"/>
</dbReference>
<dbReference type="AlphaFoldDB" id="F8P7S6"/>
<name>F8P7S6_SERL9</name>
<accession>F8P7S6</accession>
<protein>
    <submittedName>
        <fullName evidence="2">Uncharacterized protein</fullName>
    </submittedName>
</protein>
<dbReference type="OrthoDB" id="20729at2759"/>
<organism>
    <name type="scientific">Serpula lacrymans var. lacrymans (strain S7.9)</name>
    <name type="common">Dry rot fungus</name>
    <dbReference type="NCBI Taxonomy" id="578457"/>
    <lineage>
        <taxon>Eukaryota</taxon>
        <taxon>Fungi</taxon>
        <taxon>Dikarya</taxon>
        <taxon>Basidiomycota</taxon>
        <taxon>Agaricomycotina</taxon>
        <taxon>Agaricomycetes</taxon>
        <taxon>Agaricomycetidae</taxon>
        <taxon>Boletales</taxon>
        <taxon>Coniophorineae</taxon>
        <taxon>Serpulaceae</taxon>
        <taxon>Serpula</taxon>
    </lineage>
</organism>
<dbReference type="EMBL" id="GL945440">
    <property type="protein sequence ID" value="EGO20484.1"/>
    <property type="molecule type" value="Genomic_DNA"/>
</dbReference>
<evidence type="ECO:0000313" key="2">
    <source>
        <dbReference type="EMBL" id="EGO20484.1"/>
    </source>
</evidence>
<dbReference type="GeneID" id="18820863"/>
<dbReference type="Proteomes" id="UP000008064">
    <property type="component" value="Unassembled WGS sequence"/>
</dbReference>
<feature type="region of interest" description="Disordered" evidence="1">
    <location>
        <begin position="26"/>
        <end position="50"/>
    </location>
</feature>